<reference evidence="2 3" key="1">
    <citation type="submission" date="2016-06" db="EMBL/GenBank/DDBJ databases">
        <authorList>
            <person name="Kjaerup R.B."/>
            <person name="Dalgaard T.S."/>
            <person name="Juul-Madsen H.R."/>
        </authorList>
    </citation>
    <scope>NUCLEOTIDE SEQUENCE [LARGE SCALE GENOMIC DNA]</scope>
    <source>
        <strain evidence="2 3">DSM 43818</strain>
    </source>
</reference>
<protein>
    <recommendedName>
        <fullName evidence="4">Alpha amylase inhibitor</fullName>
    </recommendedName>
</protein>
<sequence length="78" mass="8556">MIRRTLAAATVAAGIFALLPGAPAQARACMIDWQCTTYYYSDSSRTTIVGALYEDCDGYRANWGTRTAHVSFTEVPCR</sequence>
<dbReference type="AlphaFoldDB" id="A0A1C6RHI4"/>
<name>A0A1C6RHI4_9ACTN</name>
<evidence type="ECO:0000313" key="2">
    <source>
        <dbReference type="EMBL" id="SCL16638.1"/>
    </source>
</evidence>
<gene>
    <name evidence="2" type="ORF">GA0070616_1071</name>
</gene>
<dbReference type="STRING" id="145857.GA0070616_1071"/>
<dbReference type="EMBL" id="FMHT01000003">
    <property type="protein sequence ID" value="SCL16638.1"/>
    <property type="molecule type" value="Genomic_DNA"/>
</dbReference>
<dbReference type="Pfam" id="PF19806">
    <property type="entry name" value="DUF6289"/>
    <property type="match status" value="1"/>
</dbReference>
<dbReference type="RefSeq" id="WP_091089935.1">
    <property type="nucleotide sequence ID" value="NZ_FMHT01000003.1"/>
</dbReference>
<feature type="signal peptide" evidence="1">
    <location>
        <begin position="1"/>
        <end position="26"/>
    </location>
</feature>
<dbReference type="OrthoDB" id="3543232at2"/>
<evidence type="ECO:0000313" key="3">
    <source>
        <dbReference type="Proteomes" id="UP000199699"/>
    </source>
</evidence>
<proteinExistence type="predicted"/>
<feature type="chain" id="PRO_5038588494" description="Alpha amylase inhibitor" evidence="1">
    <location>
        <begin position="27"/>
        <end position="78"/>
    </location>
</feature>
<dbReference type="Proteomes" id="UP000199699">
    <property type="component" value="Unassembled WGS sequence"/>
</dbReference>
<evidence type="ECO:0000256" key="1">
    <source>
        <dbReference type="SAM" id="SignalP"/>
    </source>
</evidence>
<evidence type="ECO:0008006" key="4">
    <source>
        <dbReference type="Google" id="ProtNLM"/>
    </source>
</evidence>
<organism evidence="2 3">
    <name type="scientific">Micromonospora nigra</name>
    <dbReference type="NCBI Taxonomy" id="145857"/>
    <lineage>
        <taxon>Bacteria</taxon>
        <taxon>Bacillati</taxon>
        <taxon>Actinomycetota</taxon>
        <taxon>Actinomycetes</taxon>
        <taxon>Micromonosporales</taxon>
        <taxon>Micromonosporaceae</taxon>
        <taxon>Micromonospora</taxon>
    </lineage>
</organism>
<keyword evidence="1" id="KW-0732">Signal</keyword>
<dbReference type="InterPro" id="IPR046256">
    <property type="entry name" value="DUF6289"/>
</dbReference>
<accession>A0A1C6RHI4</accession>
<keyword evidence="3" id="KW-1185">Reference proteome</keyword>